<dbReference type="FunFam" id="3.90.850.10:FF:000002">
    <property type="entry name" value="2-hydroxyhepta-2,4-diene-1,7-dioate isomerase"/>
    <property type="match status" value="1"/>
</dbReference>
<evidence type="ECO:0000256" key="4">
    <source>
        <dbReference type="ARBA" id="ARBA00022801"/>
    </source>
</evidence>
<gene>
    <name evidence="6" type="ORF">C7444_104190</name>
</gene>
<dbReference type="AlphaFoldDB" id="A0A318H2Y8"/>
<evidence type="ECO:0000256" key="2">
    <source>
        <dbReference type="ARBA" id="ARBA00010211"/>
    </source>
</evidence>
<reference evidence="6 7" key="1">
    <citation type="submission" date="2018-05" db="EMBL/GenBank/DDBJ databases">
        <title>Genomic Encyclopedia of Type Strains, Phase IV (KMG-IV): sequencing the most valuable type-strain genomes for metagenomic binning, comparative biology and taxonomic classification.</title>
        <authorList>
            <person name="Goeker M."/>
        </authorList>
    </citation>
    <scope>NUCLEOTIDE SEQUENCE [LARGE SCALE GENOMIC DNA]</scope>
    <source>
        <strain evidence="6 7">DSM 566</strain>
    </source>
</reference>
<dbReference type="GO" id="GO:0016787">
    <property type="term" value="F:hydrolase activity"/>
    <property type="evidence" value="ECO:0007669"/>
    <property type="project" value="UniProtKB-KW"/>
</dbReference>
<evidence type="ECO:0000256" key="1">
    <source>
        <dbReference type="ARBA" id="ARBA00001946"/>
    </source>
</evidence>
<dbReference type="InterPro" id="IPR011234">
    <property type="entry name" value="Fumarylacetoacetase-like_C"/>
</dbReference>
<comment type="caution">
    <text evidence="6">The sequence shown here is derived from an EMBL/GenBank/DDBJ whole genome shotgun (WGS) entry which is preliminary data.</text>
</comment>
<dbReference type="PANTHER" id="PTHR42796:SF4">
    <property type="entry name" value="FUMARYLACETOACETATE HYDROLASE DOMAIN-CONTAINING PROTEIN 2A"/>
    <property type="match status" value="1"/>
</dbReference>
<dbReference type="InterPro" id="IPR051121">
    <property type="entry name" value="FAH"/>
</dbReference>
<keyword evidence="7" id="KW-1185">Reference proteome</keyword>
<dbReference type="InterPro" id="IPR036663">
    <property type="entry name" value="Fumarylacetoacetase_C_sf"/>
</dbReference>
<evidence type="ECO:0000256" key="3">
    <source>
        <dbReference type="ARBA" id="ARBA00022723"/>
    </source>
</evidence>
<evidence type="ECO:0000313" key="6">
    <source>
        <dbReference type="EMBL" id="PXW97587.1"/>
    </source>
</evidence>
<dbReference type="Gene3D" id="3.90.850.10">
    <property type="entry name" value="Fumarylacetoacetase-like, C-terminal domain"/>
    <property type="match status" value="1"/>
</dbReference>
<name>A0A318H2Y8_9BURK</name>
<dbReference type="PANTHER" id="PTHR42796">
    <property type="entry name" value="FUMARYLACETOACETATE HYDROLASE DOMAIN-CONTAINING PROTEIN 2A-RELATED"/>
    <property type="match status" value="1"/>
</dbReference>
<keyword evidence="4" id="KW-0378">Hydrolase</keyword>
<dbReference type="RefSeq" id="WP_110399970.1">
    <property type="nucleotide sequence ID" value="NZ_QJJS01000004.1"/>
</dbReference>
<organism evidence="6 7">
    <name type="scientific">Sphaerotilus hippei</name>
    <dbReference type="NCBI Taxonomy" id="744406"/>
    <lineage>
        <taxon>Bacteria</taxon>
        <taxon>Pseudomonadati</taxon>
        <taxon>Pseudomonadota</taxon>
        <taxon>Betaproteobacteria</taxon>
        <taxon>Burkholderiales</taxon>
        <taxon>Sphaerotilaceae</taxon>
        <taxon>Sphaerotilus</taxon>
    </lineage>
</organism>
<dbReference type="GO" id="GO:0019752">
    <property type="term" value="P:carboxylic acid metabolic process"/>
    <property type="evidence" value="ECO:0007669"/>
    <property type="project" value="UniProtKB-ARBA"/>
</dbReference>
<keyword evidence="3" id="KW-0479">Metal-binding</keyword>
<dbReference type="EMBL" id="QJJS01000004">
    <property type="protein sequence ID" value="PXW97587.1"/>
    <property type="molecule type" value="Genomic_DNA"/>
</dbReference>
<feature type="domain" description="Fumarylacetoacetase-like C-terminal" evidence="5">
    <location>
        <begin position="77"/>
        <end position="284"/>
    </location>
</feature>
<dbReference type="OrthoDB" id="9805307at2"/>
<sequence length="287" mass="30923">MRFTTYLRAGQTRLGLVHGDQVIDLNDAQPQVPADLRAALAAGTDLAAAAQAALTSDAPRLSLARLTLAPLVPEPGKVICLGLNYFDHAREGGRDKPDYPWLFFRGKSSLIGHGAAGVLPRVSEKFDYEAELALVIGRDVPRHVRQADALDHVFGYTCFNDMSVRDYQKRTPQWTIGKNFDATGGFGPVLVTADELAPGATGLRIRSRLNGQVMQDASTTDMIWSVAETIALLSDCMTLEAGDVIVMGTPAGVGQARTPPVWMKAGDTIEIEIERIGTLVNPIVQEA</sequence>
<dbReference type="GO" id="GO:0016853">
    <property type="term" value="F:isomerase activity"/>
    <property type="evidence" value="ECO:0007669"/>
    <property type="project" value="UniProtKB-ARBA"/>
</dbReference>
<dbReference type="Proteomes" id="UP000247811">
    <property type="component" value="Unassembled WGS sequence"/>
</dbReference>
<evidence type="ECO:0000313" key="7">
    <source>
        <dbReference type="Proteomes" id="UP000247811"/>
    </source>
</evidence>
<dbReference type="Pfam" id="PF01557">
    <property type="entry name" value="FAA_hydrolase"/>
    <property type="match status" value="1"/>
</dbReference>
<comment type="cofactor">
    <cofactor evidence="1">
        <name>Mg(2+)</name>
        <dbReference type="ChEBI" id="CHEBI:18420"/>
    </cofactor>
</comment>
<protein>
    <submittedName>
        <fullName evidence="6">2-keto-4-pentenoate hydratase/2-oxohepta-3-ene-1,7-dioic acid hydratase in catechol pathway</fullName>
    </submittedName>
</protein>
<comment type="similarity">
    <text evidence="2">Belongs to the FAH family.</text>
</comment>
<accession>A0A318H2Y8</accession>
<proteinExistence type="inferred from homology"/>
<evidence type="ECO:0000259" key="5">
    <source>
        <dbReference type="Pfam" id="PF01557"/>
    </source>
</evidence>
<dbReference type="GO" id="GO:0046872">
    <property type="term" value="F:metal ion binding"/>
    <property type="evidence" value="ECO:0007669"/>
    <property type="project" value="UniProtKB-KW"/>
</dbReference>
<dbReference type="SUPFAM" id="SSF56529">
    <property type="entry name" value="FAH"/>
    <property type="match status" value="1"/>
</dbReference>